<protein>
    <submittedName>
        <fullName evidence="2">Putative UPF0481 protein</fullName>
    </submittedName>
</protein>
<sequence>MGTSAGKAKVVGTVMGIGGAMMLTFYKNIEIHIWSTHVNLMPNIIKPHNVSPTKISGSFLAFGTCLSYSVWTRFVFIRASYHKYLDFKKDTLLYIIAIDGLFLLDFFHNYLNEEVSGSFMTRLQDQVQLSGVKLTKDVIIRDIIMVENQIPTYILVRILVLESSKPADSVLEFLGLMLLSFCKKHSPLKVTHIPTGSEAVSKGK</sequence>
<name>A0A445IJS4_GLYSO</name>
<keyword evidence="1" id="KW-0472">Membrane</keyword>
<keyword evidence="3" id="KW-1185">Reference proteome</keyword>
<comment type="caution">
    <text evidence="2">The sequence shown here is derived from an EMBL/GenBank/DDBJ whole genome shotgun (WGS) entry which is preliminary data.</text>
</comment>
<dbReference type="Proteomes" id="UP000289340">
    <property type="component" value="Chromosome 10"/>
</dbReference>
<evidence type="ECO:0000256" key="1">
    <source>
        <dbReference type="SAM" id="Phobius"/>
    </source>
</evidence>
<dbReference type="Pfam" id="PF03140">
    <property type="entry name" value="DUF247"/>
    <property type="match status" value="1"/>
</dbReference>
<accession>A0A445IJS4</accession>
<dbReference type="AlphaFoldDB" id="A0A445IJS4"/>
<keyword evidence="1" id="KW-0812">Transmembrane</keyword>
<feature type="transmembrane region" description="Helical" evidence="1">
    <location>
        <begin position="91"/>
        <end position="111"/>
    </location>
</feature>
<reference evidence="2 3" key="1">
    <citation type="submission" date="2018-09" db="EMBL/GenBank/DDBJ databases">
        <title>A high-quality reference genome of wild soybean provides a powerful tool to mine soybean genomes.</title>
        <authorList>
            <person name="Xie M."/>
            <person name="Chung C.Y.L."/>
            <person name="Li M.-W."/>
            <person name="Wong F.-L."/>
            <person name="Chan T.-F."/>
            <person name="Lam H.-M."/>
        </authorList>
    </citation>
    <scope>NUCLEOTIDE SEQUENCE [LARGE SCALE GENOMIC DNA]</scope>
    <source>
        <strain evidence="3">cv. W05</strain>
        <tissue evidence="2">Hypocotyl of etiolated seedlings</tissue>
    </source>
</reference>
<organism evidence="2 3">
    <name type="scientific">Glycine soja</name>
    <name type="common">Wild soybean</name>
    <dbReference type="NCBI Taxonomy" id="3848"/>
    <lineage>
        <taxon>Eukaryota</taxon>
        <taxon>Viridiplantae</taxon>
        <taxon>Streptophyta</taxon>
        <taxon>Embryophyta</taxon>
        <taxon>Tracheophyta</taxon>
        <taxon>Spermatophyta</taxon>
        <taxon>Magnoliopsida</taxon>
        <taxon>eudicotyledons</taxon>
        <taxon>Gunneridae</taxon>
        <taxon>Pentapetalae</taxon>
        <taxon>rosids</taxon>
        <taxon>fabids</taxon>
        <taxon>Fabales</taxon>
        <taxon>Fabaceae</taxon>
        <taxon>Papilionoideae</taxon>
        <taxon>50 kb inversion clade</taxon>
        <taxon>NPAAA clade</taxon>
        <taxon>indigoferoid/millettioid clade</taxon>
        <taxon>Phaseoleae</taxon>
        <taxon>Glycine</taxon>
        <taxon>Glycine subgen. Soja</taxon>
    </lineage>
</organism>
<feature type="transmembrane region" description="Helical" evidence="1">
    <location>
        <begin position="59"/>
        <end position="79"/>
    </location>
</feature>
<evidence type="ECO:0000313" key="3">
    <source>
        <dbReference type="Proteomes" id="UP000289340"/>
    </source>
</evidence>
<keyword evidence="1" id="KW-1133">Transmembrane helix</keyword>
<dbReference type="InterPro" id="IPR004158">
    <property type="entry name" value="DUF247_pln"/>
</dbReference>
<dbReference type="Gramene" id="XM_028328820.1">
    <property type="protein sequence ID" value="XP_028184621.1"/>
    <property type="gene ID" value="LOC114371357"/>
</dbReference>
<gene>
    <name evidence="2" type="ORF">D0Y65_026386</name>
</gene>
<evidence type="ECO:0000313" key="2">
    <source>
        <dbReference type="EMBL" id="RZB86310.1"/>
    </source>
</evidence>
<proteinExistence type="predicted"/>
<dbReference type="EMBL" id="QZWG01000010">
    <property type="protein sequence ID" value="RZB86310.1"/>
    <property type="molecule type" value="Genomic_DNA"/>
</dbReference>